<gene>
    <name evidence="1" type="ORF">BDZ83DRAFT_630842</name>
</gene>
<dbReference type="Proteomes" id="UP001244207">
    <property type="component" value="Unassembled WGS sequence"/>
</dbReference>
<sequence length="257" mass="27759">MISLDLRISIKNLPSRTSLHYHLVPANIIVCITSQDPAIRTRYPNCVTLSIMASLAQVASVILFLGGSMASPTGNNCEQVTPYVLTYKDIGSSALPILNPVFPPTPYKQLKYSGLGVKSVGGALDPNLRENEFLVYGTITTASTLENPLITKDYDGSKVKSFELETFDFQCVRTGLENMKRACKLTVKGVDVNGNTITEFCSYEPDVLGSSLAKCSLVNQKSLKSVSFETASPITGTTITILTAMDNLKVNVKASTC</sequence>
<evidence type="ECO:0000313" key="1">
    <source>
        <dbReference type="EMBL" id="KAK1720367.1"/>
    </source>
</evidence>
<dbReference type="RefSeq" id="XP_060361878.1">
    <property type="nucleotide sequence ID" value="XM_060508860.1"/>
</dbReference>
<comment type="caution">
    <text evidence="1">The sequence shown here is derived from an EMBL/GenBank/DDBJ whole genome shotgun (WGS) entry which is preliminary data.</text>
</comment>
<dbReference type="AlphaFoldDB" id="A0AAD8UHV4"/>
<name>A0AAD8UHV4_GLOAC</name>
<protein>
    <submittedName>
        <fullName evidence="1">Uncharacterized protein</fullName>
    </submittedName>
</protein>
<evidence type="ECO:0000313" key="2">
    <source>
        <dbReference type="Proteomes" id="UP001244207"/>
    </source>
</evidence>
<keyword evidence="2" id="KW-1185">Reference proteome</keyword>
<accession>A0AAD8UHV4</accession>
<dbReference type="GeneID" id="85392759"/>
<proteinExistence type="predicted"/>
<reference evidence="1" key="1">
    <citation type="submission" date="2021-12" db="EMBL/GenBank/DDBJ databases">
        <title>Comparative genomics, transcriptomics and evolutionary studies reveal genomic signatures of adaptation to plant cell wall in hemibiotrophic fungi.</title>
        <authorList>
            <consortium name="DOE Joint Genome Institute"/>
            <person name="Baroncelli R."/>
            <person name="Diaz J.F."/>
            <person name="Benocci T."/>
            <person name="Peng M."/>
            <person name="Battaglia E."/>
            <person name="Haridas S."/>
            <person name="Andreopoulos W."/>
            <person name="Labutti K."/>
            <person name="Pangilinan J."/>
            <person name="Floch G.L."/>
            <person name="Makela M.R."/>
            <person name="Henrissat B."/>
            <person name="Grigoriev I.V."/>
            <person name="Crouch J.A."/>
            <person name="De Vries R.P."/>
            <person name="Sukno S.A."/>
            <person name="Thon M.R."/>
        </authorList>
    </citation>
    <scope>NUCLEOTIDE SEQUENCE</scope>
    <source>
        <strain evidence="1">CBS 112980</strain>
    </source>
</reference>
<dbReference type="EMBL" id="JAHMHS010000089">
    <property type="protein sequence ID" value="KAK1720367.1"/>
    <property type="molecule type" value="Genomic_DNA"/>
</dbReference>
<organism evidence="1 2">
    <name type="scientific">Glomerella acutata</name>
    <name type="common">Colletotrichum acutatum</name>
    <dbReference type="NCBI Taxonomy" id="27357"/>
    <lineage>
        <taxon>Eukaryota</taxon>
        <taxon>Fungi</taxon>
        <taxon>Dikarya</taxon>
        <taxon>Ascomycota</taxon>
        <taxon>Pezizomycotina</taxon>
        <taxon>Sordariomycetes</taxon>
        <taxon>Hypocreomycetidae</taxon>
        <taxon>Glomerellales</taxon>
        <taxon>Glomerellaceae</taxon>
        <taxon>Colletotrichum</taxon>
        <taxon>Colletotrichum acutatum species complex</taxon>
    </lineage>
</organism>